<evidence type="ECO:0000256" key="1">
    <source>
        <dbReference type="ARBA" id="ARBA00004374"/>
    </source>
</evidence>
<comment type="similarity">
    <text evidence="2">Belongs to the Tom40 family.</text>
</comment>
<keyword evidence="9" id="KW-0472">Membrane</keyword>
<feature type="region of interest" description="Disordered" evidence="10">
    <location>
        <begin position="248"/>
        <end position="307"/>
    </location>
</feature>
<evidence type="ECO:0000256" key="5">
    <source>
        <dbReference type="ARBA" id="ARBA00022692"/>
    </source>
</evidence>
<evidence type="ECO:0000313" key="11">
    <source>
        <dbReference type="Ensembl" id="ENSDNVP00000003217.1"/>
    </source>
</evidence>
<dbReference type="InterPro" id="IPR037930">
    <property type="entry name" value="Tom40"/>
</dbReference>
<reference evidence="11" key="2">
    <citation type="submission" date="2025-09" db="UniProtKB">
        <authorList>
            <consortium name="Ensembl"/>
        </authorList>
    </citation>
    <scope>IDENTIFICATION</scope>
</reference>
<dbReference type="InterPro" id="IPR027246">
    <property type="entry name" value="Porin_Euk/Tom40"/>
</dbReference>
<dbReference type="CDD" id="cd07305">
    <property type="entry name" value="Porin3_Tom40"/>
    <property type="match status" value="1"/>
</dbReference>
<evidence type="ECO:0000256" key="9">
    <source>
        <dbReference type="ARBA" id="ARBA00023136"/>
    </source>
</evidence>
<dbReference type="GO" id="GO:0030150">
    <property type="term" value="P:protein import into mitochondrial matrix"/>
    <property type="evidence" value="ECO:0007669"/>
    <property type="project" value="InterPro"/>
</dbReference>
<keyword evidence="6" id="KW-1000">Mitochondrion outer membrane</keyword>
<dbReference type="InterPro" id="IPR023614">
    <property type="entry name" value="Porin_dom_sf"/>
</dbReference>
<feature type="compositionally biased region" description="Low complexity" evidence="10">
    <location>
        <begin position="485"/>
        <end position="509"/>
    </location>
</feature>
<feature type="region of interest" description="Disordered" evidence="10">
    <location>
        <begin position="443"/>
        <end position="509"/>
    </location>
</feature>
<keyword evidence="3" id="KW-0813">Transport</keyword>
<proteinExistence type="inferred from homology"/>
<reference evidence="11" key="1">
    <citation type="submission" date="2025-08" db="UniProtKB">
        <authorList>
            <consortium name="Ensembl"/>
        </authorList>
    </citation>
    <scope>IDENTIFICATION</scope>
</reference>
<keyword evidence="12" id="KW-1185">Reference proteome</keyword>
<evidence type="ECO:0000256" key="6">
    <source>
        <dbReference type="ARBA" id="ARBA00022787"/>
    </source>
</evidence>
<dbReference type="Gene3D" id="2.40.160.10">
    <property type="entry name" value="Porin"/>
    <property type="match status" value="1"/>
</dbReference>
<comment type="subcellular location">
    <subcellularLocation>
        <location evidence="1">Mitochondrion outer membrane</location>
        <topology evidence="1">Multi-pass membrane protein</topology>
    </subcellularLocation>
</comment>
<dbReference type="GO" id="GO:0005741">
    <property type="term" value="C:mitochondrial outer membrane"/>
    <property type="evidence" value="ECO:0007669"/>
    <property type="project" value="UniProtKB-SubCell"/>
</dbReference>
<evidence type="ECO:0000256" key="7">
    <source>
        <dbReference type="ARBA" id="ARBA00022927"/>
    </source>
</evidence>
<protein>
    <submittedName>
        <fullName evidence="11">Translocase of outer mitochondrial membrane 40</fullName>
    </submittedName>
</protein>
<organism evidence="11 12">
    <name type="scientific">Dromaius novaehollandiae</name>
    <name type="common">Emu</name>
    <dbReference type="NCBI Taxonomy" id="8790"/>
    <lineage>
        <taxon>Eukaryota</taxon>
        <taxon>Metazoa</taxon>
        <taxon>Chordata</taxon>
        <taxon>Craniata</taxon>
        <taxon>Vertebrata</taxon>
        <taxon>Euteleostomi</taxon>
        <taxon>Archelosauria</taxon>
        <taxon>Archosauria</taxon>
        <taxon>Dinosauria</taxon>
        <taxon>Saurischia</taxon>
        <taxon>Theropoda</taxon>
        <taxon>Coelurosauria</taxon>
        <taxon>Aves</taxon>
        <taxon>Palaeognathae</taxon>
        <taxon>Casuariiformes</taxon>
        <taxon>Dromaiidae</taxon>
        <taxon>Dromaius</taxon>
    </lineage>
</organism>
<keyword evidence="8" id="KW-0496">Mitochondrion</keyword>
<dbReference type="GO" id="GO:0008320">
    <property type="term" value="F:protein transmembrane transporter activity"/>
    <property type="evidence" value="ECO:0007669"/>
    <property type="project" value="InterPro"/>
</dbReference>
<sequence length="509" mass="53734">MGPMVLLCAPRPRCVPHSPALRPAAPCCTRSVPHGPTLHPSALPCAPWPHAAPTLCPTAPRYAPQPCPAPHGPMLHPLCAPRPHATPHSPALRPTVPHGPPALLCIPPRREACCGARHGADTALPAELFPVQMEGVKLTVNKGLSNHFQVNHTVALSTVGDSNYHFGATYVGTKQLSPTEAFPVLVGDMDNSGSLNAQVIHQLTARLRSKVAFQTQQAKFVNWQVDGEYRGADFTAAVTLGNPDVLVGSGETLPGPGAPPWPRAPLTSPRVPSRRHPGGPLPAERHASPGTGRRAGLPPPARGGGHRRLLGREIHRYRGHGGVDGDTEGDRGPSCDAQLCHCPTAPNWIGTLTVGQAGAHATYYHKANEQLQVGVEFEASTRMQDTSVSFGYQLDLPKANLLFRGGHRPRGGPSVPCNIPTVSPTSPRHPHGVLCSIPRDVPHDVPTASPAASSTASPVPSLTVPRNIPTTSPWRPQPPHHVPHDVPTASPAASSMASPVASLVAPWRR</sequence>
<dbReference type="Ensembl" id="ENSDNVT00000003875.1">
    <property type="protein sequence ID" value="ENSDNVP00000003217.1"/>
    <property type="gene ID" value="ENSDNVG00000002284.1"/>
</dbReference>
<evidence type="ECO:0000256" key="4">
    <source>
        <dbReference type="ARBA" id="ARBA00022452"/>
    </source>
</evidence>
<dbReference type="AlphaFoldDB" id="A0A8C4P340"/>
<dbReference type="Proteomes" id="UP000694423">
    <property type="component" value="Unplaced"/>
</dbReference>
<evidence type="ECO:0000256" key="3">
    <source>
        <dbReference type="ARBA" id="ARBA00022448"/>
    </source>
</evidence>
<keyword evidence="5" id="KW-0812">Transmembrane</keyword>
<evidence type="ECO:0000313" key="12">
    <source>
        <dbReference type="Proteomes" id="UP000694423"/>
    </source>
</evidence>
<name>A0A8C4P340_DRONO</name>
<keyword evidence="4" id="KW-1134">Transmembrane beta strand</keyword>
<accession>A0A8C4P340</accession>
<feature type="compositionally biased region" description="Low complexity" evidence="10">
    <location>
        <begin position="445"/>
        <end position="465"/>
    </location>
</feature>
<dbReference type="PANTHER" id="PTHR10802">
    <property type="entry name" value="MITOCHONDRIAL IMPORT RECEPTOR SUBUNIT TOM40"/>
    <property type="match status" value="1"/>
</dbReference>
<keyword evidence="7" id="KW-0653">Protein transport</keyword>
<evidence type="ECO:0000256" key="2">
    <source>
        <dbReference type="ARBA" id="ARBA00010510"/>
    </source>
</evidence>
<dbReference type="Pfam" id="PF01459">
    <property type="entry name" value="Porin_3"/>
    <property type="match status" value="2"/>
</dbReference>
<evidence type="ECO:0000256" key="8">
    <source>
        <dbReference type="ARBA" id="ARBA00023128"/>
    </source>
</evidence>
<evidence type="ECO:0000256" key="10">
    <source>
        <dbReference type="SAM" id="MobiDB-lite"/>
    </source>
</evidence>